<keyword evidence="2" id="KW-0812">Transmembrane</keyword>
<accession>B4R5X0</accession>
<sequence>MLLAVVRLEVFAEEVTTAASLSEEWGSGWRGTNFLVEVEQTAPISPPSSSSASSNGSEDYLGELGSQEVDDGFTTGATTGASNATTVETGPKIIVRTEEVLIVGLVLVLWVGAIMLFFNRWGKIRMLEPYQPKFQQQHRSSCPLVDLDAVTTHQRSSVSRMSMGMVHNLNMPTCQFAAYNPNIYAKATHRPTPPPPRGNPNAIKIEHPSSSKCPQLVLHTFVRRQEPHSGSKCMQFEEISAGRKSSGN</sequence>
<evidence type="ECO:0000259" key="3">
    <source>
        <dbReference type="Pfam" id="PF16066"/>
    </source>
</evidence>
<dbReference type="PhylomeDB" id="B4R5X0"/>
<gene>
    <name evidence="4" type="primary">Dsim\GD16167</name>
    <name evidence="4" type="ORF">Dsim_GD16167</name>
</gene>
<dbReference type="OrthoDB" id="6424355at2759"/>
<dbReference type="HOGENOM" id="CLU_076440_0_0_1"/>
<dbReference type="AlphaFoldDB" id="B4R5X0"/>
<feature type="domain" description="Fibronectin type III" evidence="3">
    <location>
        <begin position="94"/>
        <end position="181"/>
    </location>
</feature>
<dbReference type="PANTHER" id="PTHR21104:SF1">
    <property type="entry name" value="FIBRONECTIN TYPE III DOMAIN-CONTAINING PROTEIN"/>
    <property type="match status" value="1"/>
</dbReference>
<proteinExistence type="predicted"/>
<evidence type="ECO:0000256" key="2">
    <source>
        <dbReference type="SAM" id="Phobius"/>
    </source>
</evidence>
<dbReference type="Pfam" id="PF16066">
    <property type="entry name" value="DUF4808"/>
    <property type="match status" value="1"/>
</dbReference>
<evidence type="ECO:0000313" key="4">
    <source>
        <dbReference type="EMBL" id="EDX17306.1"/>
    </source>
</evidence>
<reference evidence="4 5" key="1">
    <citation type="journal article" date="2007" name="Nature">
        <title>Evolution of genes and genomes on the Drosophila phylogeny.</title>
        <authorList>
            <consortium name="Drosophila 12 Genomes Consortium"/>
            <person name="Clark A.G."/>
            <person name="Eisen M.B."/>
            <person name="Smith D.R."/>
            <person name="Bergman C.M."/>
            <person name="Oliver B."/>
            <person name="Markow T.A."/>
            <person name="Kaufman T.C."/>
            <person name="Kellis M."/>
            <person name="Gelbart W."/>
            <person name="Iyer V.N."/>
            <person name="Pollard D.A."/>
            <person name="Sackton T.B."/>
            <person name="Larracuente A.M."/>
            <person name="Singh N.D."/>
            <person name="Abad J.P."/>
            <person name="Abt D.N."/>
            <person name="Adryan B."/>
            <person name="Aguade M."/>
            <person name="Akashi H."/>
            <person name="Anderson W.W."/>
            <person name="Aquadro C.F."/>
            <person name="Ardell D.H."/>
            <person name="Arguello R."/>
            <person name="Artieri C.G."/>
            <person name="Barbash D.A."/>
            <person name="Barker D."/>
            <person name="Barsanti P."/>
            <person name="Batterham P."/>
            <person name="Batzoglou S."/>
            <person name="Begun D."/>
            <person name="Bhutkar A."/>
            <person name="Blanco E."/>
            <person name="Bosak S.A."/>
            <person name="Bradley R.K."/>
            <person name="Brand A.D."/>
            <person name="Brent M.R."/>
            <person name="Brooks A.N."/>
            <person name="Brown R.H."/>
            <person name="Butlin R.K."/>
            <person name="Caggese C."/>
            <person name="Calvi B.R."/>
            <person name="Bernardo de Carvalho A."/>
            <person name="Caspi A."/>
            <person name="Castrezana S."/>
            <person name="Celniker S.E."/>
            <person name="Chang J.L."/>
            <person name="Chapple C."/>
            <person name="Chatterji S."/>
            <person name="Chinwalla A."/>
            <person name="Civetta A."/>
            <person name="Clifton S.W."/>
            <person name="Comeron J.M."/>
            <person name="Costello J.C."/>
            <person name="Coyne J.A."/>
            <person name="Daub J."/>
            <person name="David R.G."/>
            <person name="Delcher A.L."/>
            <person name="Delehaunty K."/>
            <person name="Do C.B."/>
            <person name="Ebling H."/>
            <person name="Edwards K."/>
            <person name="Eickbush T."/>
            <person name="Evans J.D."/>
            <person name="Filipski A."/>
            <person name="Findeiss S."/>
            <person name="Freyhult E."/>
            <person name="Fulton L."/>
            <person name="Fulton R."/>
            <person name="Garcia A.C."/>
            <person name="Gardiner A."/>
            <person name="Garfield D.A."/>
            <person name="Garvin B.E."/>
            <person name="Gibson G."/>
            <person name="Gilbert D."/>
            <person name="Gnerre S."/>
            <person name="Godfrey J."/>
            <person name="Good R."/>
            <person name="Gotea V."/>
            <person name="Gravely B."/>
            <person name="Greenberg A.J."/>
            <person name="Griffiths-Jones S."/>
            <person name="Gross S."/>
            <person name="Guigo R."/>
            <person name="Gustafson E.A."/>
            <person name="Haerty W."/>
            <person name="Hahn M.W."/>
            <person name="Halligan D.L."/>
            <person name="Halpern A.L."/>
            <person name="Halter G.M."/>
            <person name="Han M.V."/>
            <person name="Heger A."/>
            <person name="Hillier L."/>
            <person name="Hinrichs A.S."/>
            <person name="Holmes I."/>
            <person name="Hoskins R.A."/>
            <person name="Hubisz M.J."/>
            <person name="Hultmark D."/>
            <person name="Huntley M.A."/>
            <person name="Jaffe D.B."/>
            <person name="Jagadeeshan S."/>
            <person name="Jeck W.R."/>
            <person name="Johnson J."/>
            <person name="Jones C.D."/>
            <person name="Jordan W.C."/>
            <person name="Karpen G.H."/>
            <person name="Kataoka E."/>
            <person name="Keightley P.D."/>
            <person name="Kheradpour P."/>
            <person name="Kirkness E.F."/>
            <person name="Koerich L.B."/>
            <person name="Kristiansen K."/>
            <person name="Kudrna D."/>
            <person name="Kulathinal R.J."/>
            <person name="Kumar S."/>
            <person name="Kwok R."/>
            <person name="Lander E."/>
            <person name="Langley C.H."/>
            <person name="Lapoint R."/>
            <person name="Lazzaro B.P."/>
            <person name="Lee S.J."/>
            <person name="Levesque L."/>
            <person name="Li R."/>
            <person name="Lin C.F."/>
            <person name="Lin M.F."/>
            <person name="Lindblad-Toh K."/>
            <person name="Llopart A."/>
            <person name="Long M."/>
            <person name="Low L."/>
            <person name="Lozovsky E."/>
            <person name="Lu J."/>
            <person name="Luo M."/>
            <person name="Machado C.A."/>
            <person name="Makalowski W."/>
            <person name="Marzo M."/>
            <person name="Matsuda M."/>
            <person name="Matzkin L."/>
            <person name="McAllister B."/>
            <person name="McBride C.S."/>
            <person name="McKernan B."/>
            <person name="McKernan K."/>
            <person name="Mendez-Lago M."/>
            <person name="Minx P."/>
            <person name="Mollenhauer M.U."/>
            <person name="Montooth K."/>
            <person name="Mount S.M."/>
            <person name="Mu X."/>
            <person name="Myers E."/>
            <person name="Negre B."/>
            <person name="Newfeld S."/>
            <person name="Nielsen R."/>
            <person name="Noor M.A."/>
            <person name="O'Grady P."/>
            <person name="Pachter L."/>
            <person name="Papaceit M."/>
            <person name="Parisi M.J."/>
            <person name="Parisi M."/>
            <person name="Parts L."/>
            <person name="Pedersen J.S."/>
            <person name="Pesole G."/>
            <person name="Phillippy A.M."/>
            <person name="Ponting C.P."/>
            <person name="Pop M."/>
            <person name="Porcelli D."/>
            <person name="Powell J.R."/>
            <person name="Prohaska S."/>
            <person name="Pruitt K."/>
            <person name="Puig M."/>
            <person name="Quesneville H."/>
            <person name="Ram K.R."/>
            <person name="Rand D."/>
            <person name="Rasmussen M.D."/>
            <person name="Reed L.K."/>
            <person name="Reenan R."/>
            <person name="Reily A."/>
            <person name="Remington K.A."/>
            <person name="Rieger T.T."/>
            <person name="Ritchie M.G."/>
            <person name="Robin C."/>
            <person name="Rogers Y.H."/>
            <person name="Rohde C."/>
            <person name="Rozas J."/>
            <person name="Rubenfield M.J."/>
            <person name="Ruiz A."/>
            <person name="Russo S."/>
            <person name="Salzberg S.L."/>
            <person name="Sanchez-Gracia A."/>
            <person name="Saranga D.J."/>
            <person name="Sato H."/>
            <person name="Schaeffer S.W."/>
            <person name="Schatz M.C."/>
            <person name="Schlenke T."/>
            <person name="Schwartz R."/>
            <person name="Segarra C."/>
            <person name="Singh R.S."/>
            <person name="Sirot L."/>
            <person name="Sirota M."/>
            <person name="Sisneros N.B."/>
            <person name="Smith C.D."/>
            <person name="Smith T.F."/>
            <person name="Spieth J."/>
            <person name="Stage D.E."/>
            <person name="Stark A."/>
            <person name="Stephan W."/>
            <person name="Strausberg R.L."/>
            <person name="Strempel S."/>
            <person name="Sturgill D."/>
            <person name="Sutton G."/>
            <person name="Sutton G.G."/>
            <person name="Tao W."/>
            <person name="Teichmann S."/>
            <person name="Tobari Y.N."/>
            <person name="Tomimura Y."/>
            <person name="Tsolas J.M."/>
            <person name="Valente V.L."/>
            <person name="Venter E."/>
            <person name="Venter J.C."/>
            <person name="Vicario S."/>
            <person name="Vieira F.G."/>
            <person name="Vilella A.J."/>
            <person name="Villasante A."/>
            <person name="Walenz B."/>
            <person name="Wang J."/>
            <person name="Wasserman M."/>
            <person name="Watts T."/>
            <person name="Wilson D."/>
            <person name="Wilson R.K."/>
            <person name="Wing R.A."/>
            <person name="Wolfner M.F."/>
            <person name="Wong A."/>
            <person name="Wong G.K."/>
            <person name="Wu C.I."/>
            <person name="Wu G."/>
            <person name="Yamamoto D."/>
            <person name="Yang H.P."/>
            <person name="Yang S.P."/>
            <person name="Yorke J.A."/>
            <person name="Yoshida K."/>
            <person name="Zdobnov E."/>
            <person name="Zhang P."/>
            <person name="Zhang Y."/>
            <person name="Zimin A.V."/>
            <person name="Baldwin J."/>
            <person name="Abdouelleil A."/>
            <person name="Abdulkadir J."/>
            <person name="Abebe A."/>
            <person name="Abera B."/>
            <person name="Abreu J."/>
            <person name="Acer S.C."/>
            <person name="Aftuck L."/>
            <person name="Alexander A."/>
            <person name="An P."/>
            <person name="Anderson E."/>
            <person name="Anderson S."/>
            <person name="Arachi H."/>
            <person name="Azer M."/>
            <person name="Bachantsang P."/>
            <person name="Barry A."/>
            <person name="Bayul T."/>
            <person name="Berlin A."/>
            <person name="Bessette D."/>
            <person name="Bloom T."/>
            <person name="Blye J."/>
            <person name="Boguslavskiy L."/>
            <person name="Bonnet C."/>
            <person name="Boukhgalter B."/>
            <person name="Bourzgui I."/>
            <person name="Brown A."/>
            <person name="Cahill P."/>
            <person name="Channer S."/>
            <person name="Cheshatsang Y."/>
            <person name="Chuda L."/>
            <person name="Citroen M."/>
            <person name="Collymore A."/>
            <person name="Cooke P."/>
            <person name="Costello M."/>
            <person name="D'Aco K."/>
            <person name="Daza R."/>
            <person name="De Haan G."/>
            <person name="DeGray S."/>
            <person name="DeMaso C."/>
            <person name="Dhargay N."/>
            <person name="Dooley K."/>
            <person name="Dooley E."/>
            <person name="Doricent M."/>
            <person name="Dorje P."/>
            <person name="Dorjee K."/>
            <person name="Dupes A."/>
            <person name="Elong R."/>
            <person name="Falk J."/>
            <person name="Farina A."/>
            <person name="Faro S."/>
            <person name="Ferguson D."/>
            <person name="Fisher S."/>
            <person name="Foley C.D."/>
            <person name="Franke A."/>
            <person name="Friedrich D."/>
            <person name="Gadbois L."/>
            <person name="Gearin G."/>
            <person name="Gearin C.R."/>
            <person name="Giannoukos G."/>
            <person name="Goode T."/>
            <person name="Graham J."/>
            <person name="Grandbois E."/>
            <person name="Grewal S."/>
            <person name="Gyaltsen K."/>
            <person name="Hafez N."/>
            <person name="Hagos B."/>
            <person name="Hall J."/>
            <person name="Henson C."/>
            <person name="Hollinger A."/>
            <person name="Honan T."/>
            <person name="Huard M.D."/>
            <person name="Hughes L."/>
            <person name="Hurhula B."/>
            <person name="Husby M.E."/>
            <person name="Kamat A."/>
            <person name="Kanga B."/>
            <person name="Kashin S."/>
            <person name="Khazanovich D."/>
            <person name="Kisner P."/>
            <person name="Lance K."/>
            <person name="Lara M."/>
            <person name="Lee W."/>
            <person name="Lennon N."/>
            <person name="Letendre F."/>
            <person name="LeVine R."/>
            <person name="Lipovsky A."/>
            <person name="Liu X."/>
            <person name="Liu J."/>
            <person name="Liu S."/>
            <person name="Lokyitsang T."/>
            <person name="Lokyitsang Y."/>
            <person name="Lubonja R."/>
            <person name="Lui A."/>
            <person name="MacDonald P."/>
            <person name="Magnisalis V."/>
            <person name="Maru K."/>
            <person name="Matthews C."/>
            <person name="McCusker W."/>
            <person name="McDonough S."/>
            <person name="Mehta T."/>
            <person name="Meldrim J."/>
            <person name="Meneus L."/>
            <person name="Mihai O."/>
            <person name="Mihalev A."/>
            <person name="Mihova T."/>
            <person name="Mittelman R."/>
            <person name="Mlenga V."/>
            <person name="Montmayeur A."/>
            <person name="Mulrain L."/>
            <person name="Navidi A."/>
            <person name="Naylor J."/>
            <person name="Negash T."/>
            <person name="Nguyen T."/>
            <person name="Nguyen N."/>
            <person name="Nicol R."/>
            <person name="Norbu C."/>
            <person name="Norbu N."/>
            <person name="Novod N."/>
            <person name="O'Neill B."/>
            <person name="Osman S."/>
            <person name="Markiewicz E."/>
            <person name="Oyono O.L."/>
            <person name="Patti C."/>
            <person name="Phunkhang P."/>
            <person name="Pierre F."/>
            <person name="Priest M."/>
            <person name="Raghuraman S."/>
            <person name="Rege F."/>
            <person name="Reyes R."/>
            <person name="Rise C."/>
            <person name="Rogov P."/>
            <person name="Ross K."/>
            <person name="Ryan E."/>
            <person name="Settipalli S."/>
            <person name="Shea T."/>
            <person name="Sherpa N."/>
            <person name="Shi L."/>
            <person name="Shih D."/>
            <person name="Sparrow T."/>
            <person name="Spaulding J."/>
            <person name="Stalker J."/>
            <person name="Stange-Thomann N."/>
            <person name="Stavropoulos S."/>
            <person name="Stone C."/>
            <person name="Strader C."/>
            <person name="Tesfaye S."/>
            <person name="Thomson T."/>
            <person name="Thoulutsang Y."/>
            <person name="Thoulutsang D."/>
            <person name="Topham K."/>
            <person name="Topping I."/>
            <person name="Tsamla T."/>
            <person name="Vassiliev H."/>
            <person name="Vo A."/>
            <person name="Wangchuk T."/>
            <person name="Wangdi T."/>
            <person name="Weiand M."/>
            <person name="Wilkinson J."/>
            <person name="Wilson A."/>
            <person name="Yadav S."/>
            <person name="Young G."/>
            <person name="Yu Q."/>
            <person name="Zembek L."/>
            <person name="Zhong D."/>
            <person name="Zimmer A."/>
            <person name="Zwirko Z."/>
            <person name="Jaffe D.B."/>
            <person name="Alvarez P."/>
            <person name="Brockman W."/>
            <person name="Butler J."/>
            <person name="Chin C."/>
            <person name="Gnerre S."/>
            <person name="Grabherr M."/>
            <person name="Kleber M."/>
            <person name="Mauceli E."/>
            <person name="MacCallum I."/>
        </authorList>
    </citation>
    <scope>NUCLEOTIDE SEQUENCE [LARGE SCALE GENOMIC DNA]</scope>
    <source>
        <strain evidence="5">white501</strain>
    </source>
</reference>
<dbReference type="Bgee" id="FBgn0187797">
    <property type="expression patterns" value="Expressed in male reproductive system and 2 other cell types or tissues"/>
</dbReference>
<dbReference type="Proteomes" id="UP000000304">
    <property type="component" value="Chromosome X"/>
</dbReference>
<dbReference type="OMA" id="VRRQEPH"/>
<feature type="region of interest" description="Disordered" evidence="1">
    <location>
        <begin position="227"/>
        <end position="248"/>
    </location>
</feature>
<dbReference type="STRING" id="7240.B4R5X0"/>
<feature type="transmembrane region" description="Helical" evidence="2">
    <location>
        <begin position="100"/>
        <end position="118"/>
    </location>
</feature>
<dbReference type="EMBL" id="CM000366">
    <property type="protein sequence ID" value="EDX17306.1"/>
    <property type="molecule type" value="Genomic_DNA"/>
</dbReference>
<protein>
    <submittedName>
        <fullName evidence="4">GD16167</fullName>
    </submittedName>
</protein>
<keyword evidence="2" id="KW-1133">Transmembrane helix</keyword>
<evidence type="ECO:0000256" key="1">
    <source>
        <dbReference type="SAM" id="MobiDB-lite"/>
    </source>
</evidence>
<feature type="region of interest" description="Disordered" evidence="1">
    <location>
        <begin position="189"/>
        <end position="208"/>
    </location>
</feature>
<keyword evidence="2" id="KW-0472">Membrane</keyword>
<dbReference type="InterPro" id="IPR032073">
    <property type="entry name" value="FNDC5_C"/>
</dbReference>
<organism evidence="4 5">
    <name type="scientific">Drosophila simulans</name>
    <name type="common">Fruit fly</name>
    <dbReference type="NCBI Taxonomy" id="7240"/>
    <lineage>
        <taxon>Eukaryota</taxon>
        <taxon>Metazoa</taxon>
        <taxon>Ecdysozoa</taxon>
        <taxon>Arthropoda</taxon>
        <taxon>Hexapoda</taxon>
        <taxon>Insecta</taxon>
        <taxon>Pterygota</taxon>
        <taxon>Neoptera</taxon>
        <taxon>Endopterygota</taxon>
        <taxon>Diptera</taxon>
        <taxon>Brachycera</taxon>
        <taxon>Muscomorpha</taxon>
        <taxon>Ephydroidea</taxon>
        <taxon>Drosophilidae</taxon>
        <taxon>Drosophila</taxon>
        <taxon>Sophophora</taxon>
    </lineage>
</organism>
<dbReference type="PANTHER" id="PTHR21104">
    <property type="entry name" value="FIBRONECTIN TYPE III DOMAIN-CONTAINING PROTEIN"/>
    <property type="match status" value="1"/>
</dbReference>
<evidence type="ECO:0000313" key="5">
    <source>
        <dbReference type="Proteomes" id="UP000000304"/>
    </source>
</evidence>
<name>B4R5X0_DROSI</name>
<keyword evidence="5" id="KW-1185">Reference proteome</keyword>